<dbReference type="Gene3D" id="3.10.310.70">
    <property type="match status" value="1"/>
</dbReference>
<dbReference type="RefSeq" id="WP_176574536.1">
    <property type="nucleotide sequence ID" value="NZ_CP056041.1"/>
</dbReference>
<feature type="chain" id="PRO_5038753039" evidence="2">
    <location>
        <begin position="34"/>
        <end position="497"/>
    </location>
</feature>
<feature type="region of interest" description="Disordered" evidence="1">
    <location>
        <begin position="288"/>
        <end position="353"/>
    </location>
</feature>
<keyword evidence="5" id="KW-1185">Reference proteome</keyword>
<dbReference type="Gene3D" id="2.30.40.10">
    <property type="entry name" value="Urease, subunit C, domain 1"/>
    <property type="match status" value="1"/>
</dbReference>
<gene>
    <name evidence="4" type="ORF">HUT05_07030</name>
</gene>
<evidence type="ECO:0000313" key="4">
    <source>
        <dbReference type="EMBL" id="QKZ17140.1"/>
    </source>
</evidence>
<dbReference type="InterPro" id="IPR013108">
    <property type="entry name" value="Amidohydro_3"/>
</dbReference>
<feature type="domain" description="Amidohydrolase 3" evidence="3">
    <location>
        <begin position="403"/>
        <end position="465"/>
    </location>
</feature>
<dbReference type="SUPFAM" id="SSF51338">
    <property type="entry name" value="Composite domain of metallo-dependent hydrolases"/>
    <property type="match status" value="1"/>
</dbReference>
<evidence type="ECO:0000259" key="3">
    <source>
        <dbReference type="Pfam" id="PF07969"/>
    </source>
</evidence>
<dbReference type="GO" id="GO:0016810">
    <property type="term" value="F:hydrolase activity, acting on carbon-nitrogen (but not peptide) bonds"/>
    <property type="evidence" value="ECO:0007669"/>
    <property type="project" value="InterPro"/>
</dbReference>
<protein>
    <submittedName>
        <fullName evidence="4">Amidohydrolase family protein</fullName>
    </submittedName>
</protein>
<dbReference type="Proteomes" id="UP000509418">
    <property type="component" value="Chromosome"/>
</dbReference>
<organism evidence="4 5">
    <name type="scientific">Streptomyces chartreusis</name>
    <dbReference type="NCBI Taxonomy" id="1969"/>
    <lineage>
        <taxon>Bacteria</taxon>
        <taxon>Bacillati</taxon>
        <taxon>Actinomycetota</taxon>
        <taxon>Actinomycetes</taxon>
        <taxon>Kitasatosporales</taxon>
        <taxon>Streptomycetaceae</taxon>
        <taxon>Streptomyces</taxon>
    </lineage>
</organism>
<feature type="signal peptide" evidence="2">
    <location>
        <begin position="1"/>
        <end position="33"/>
    </location>
</feature>
<feature type="compositionally biased region" description="Polar residues" evidence="1">
    <location>
        <begin position="334"/>
        <end position="345"/>
    </location>
</feature>
<keyword evidence="4" id="KW-0378">Hydrolase</keyword>
<feature type="compositionally biased region" description="Basic residues" evidence="1">
    <location>
        <begin position="318"/>
        <end position="328"/>
    </location>
</feature>
<dbReference type="AlphaFoldDB" id="A0A7H8T5I0"/>
<dbReference type="EMBL" id="CP056041">
    <property type="protein sequence ID" value="QKZ17140.1"/>
    <property type="molecule type" value="Genomic_DNA"/>
</dbReference>
<evidence type="ECO:0000313" key="5">
    <source>
        <dbReference type="Proteomes" id="UP000509418"/>
    </source>
</evidence>
<dbReference type="Gene3D" id="3.20.20.140">
    <property type="entry name" value="Metal-dependent hydrolases"/>
    <property type="match status" value="1"/>
</dbReference>
<dbReference type="PANTHER" id="PTHR22642:SF2">
    <property type="entry name" value="PROTEIN LONG AFTER FAR-RED 3"/>
    <property type="match status" value="1"/>
</dbReference>
<name>A0A7H8T5I0_STRCX</name>
<sequence>MIQAVAPMLPNVVVMNSAALAKLGISASTPALAPASNVWTAKDGDDVPTRILRGSVTTCYNPLFNSLRKQMPDPIQRDLVVDALLKAVQGYNVMGITTAAPQHRRHQPDEHDEALALSEEDLRNRRLDRFNGVIQHAEIPHLGQWERLAELGLDLTVRSSFAFGRRDMIAVRFGPGLHQSLPADTGHRHHQIISSGHTTAGTRTGRLARQSVHDGDRRLRETAPFKRHWCPHPGHRADFATVDRNPITCDIDALPTTHVLRTHSGAPMVHAEGTLPAHSYPGRPALEPRRLVPRQGPCGGPINATGRRPARQPTQKVRAVRPSRRNRHKMEQAMPSSTSRGTDPSCSGKADHDTEGSLVLIGGTVLTCDDNDTETEAIAIADGRVLVVGDTDTVRSAAGPEARVVDLNGATVLPGPIDTHPHVLHLGVMAYPLVDLADVVDHDDIVPRIAAKAAETPAGKWVMTMPVGEPSYFIRRSWRDLRECELPTREALDRATS</sequence>
<proteinExistence type="predicted"/>
<evidence type="ECO:0000256" key="1">
    <source>
        <dbReference type="SAM" id="MobiDB-lite"/>
    </source>
</evidence>
<reference evidence="4 5" key="1">
    <citation type="submission" date="2020-06" db="EMBL/GenBank/DDBJ databases">
        <title>Genome mining for natural products.</title>
        <authorList>
            <person name="Zhang B."/>
            <person name="Shi J."/>
            <person name="Ge H."/>
        </authorList>
    </citation>
    <scope>NUCLEOTIDE SEQUENCE [LARGE SCALE GENOMIC DNA]</scope>
    <source>
        <strain evidence="4 5">NA02069</strain>
    </source>
</reference>
<evidence type="ECO:0000256" key="2">
    <source>
        <dbReference type="SAM" id="SignalP"/>
    </source>
</evidence>
<dbReference type="PANTHER" id="PTHR22642">
    <property type="entry name" value="IMIDAZOLONEPROPIONASE"/>
    <property type="match status" value="1"/>
</dbReference>
<dbReference type="InterPro" id="IPR011059">
    <property type="entry name" value="Metal-dep_hydrolase_composite"/>
</dbReference>
<dbReference type="Pfam" id="PF07969">
    <property type="entry name" value="Amidohydro_3"/>
    <property type="match status" value="1"/>
</dbReference>
<keyword evidence="2" id="KW-0732">Signal</keyword>
<accession>A0A7H8T5I0</accession>